<evidence type="ECO:0000313" key="2">
    <source>
        <dbReference type="EMBL" id="MCL9685159.1"/>
    </source>
</evidence>
<comment type="caution">
    <text evidence="2">The sequence shown here is derived from an EMBL/GenBank/DDBJ whole genome shotgun (WGS) entry which is preliminary data.</text>
</comment>
<organism evidence="2 3">
    <name type="scientific">Legionella maioricensis</name>
    <dbReference type="NCBI Taxonomy" id="2896528"/>
    <lineage>
        <taxon>Bacteria</taxon>
        <taxon>Pseudomonadati</taxon>
        <taxon>Pseudomonadota</taxon>
        <taxon>Gammaproteobacteria</taxon>
        <taxon>Legionellales</taxon>
        <taxon>Legionellaceae</taxon>
        <taxon>Legionella</taxon>
    </lineage>
</organism>
<dbReference type="InterPro" id="IPR049927">
    <property type="entry name" value="DotY_N"/>
</dbReference>
<gene>
    <name evidence="2" type="ORF">LOX96_13715</name>
</gene>
<dbReference type="CDD" id="cd22643">
    <property type="entry name" value="DotY_NTD"/>
    <property type="match status" value="1"/>
</dbReference>
<keyword evidence="3" id="KW-1185">Reference proteome</keyword>
<evidence type="ECO:0008006" key="4">
    <source>
        <dbReference type="Google" id="ProtNLM"/>
    </source>
</evidence>
<evidence type="ECO:0000313" key="3">
    <source>
        <dbReference type="Proteomes" id="UP001139721"/>
    </source>
</evidence>
<dbReference type="Pfam" id="PF23131">
    <property type="entry name" value="DotY"/>
    <property type="match status" value="1"/>
</dbReference>
<dbReference type="EMBL" id="JAJKBJ010000019">
    <property type="protein sequence ID" value="MCL9685159.1"/>
    <property type="molecule type" value="Genomic_DNA"/>
</dbReference>
<feature type="region of interest" description="Disordered" evidence="1">
    <location>
        <begin position="235"/>
        <end position="260"/>
    </location>
</feature>
<dbReference type="Proteomes" id="UP001139721">
    <property type="component" value="Unassembled WGS sequence"/>
</dbReference>
<evidence type="ECO:0000256" key="1">
    <source>
        <dbReference type="SAM" id="MobiDB-lite"/>
    </source>
</evidence>
<name>A0A9X2IBS8_9GAMM</name>
<dbReference type="InterPro" id="IPR056465">
    <property type="entry name" value="DotY"/>
</dbReference>
<protein>
    <recommendedName>
        <fullName evidence="4">Substrate of the Dot/Icm secretion system</fullName>
    </recommendedName>
</protein>
<sequence length="260" mass="28443">MKAKRTLPPNLKEILLDAMSVAETSIEAAHYLAVQFKQLLTDAKMLEQCDDIMRKVQDFAKYTEFKLLSSSQPWLGQMAENSAFKNMQANMATEAAKKLESFGLGAGKEISFDFAVNEQTSEFRRGSSEGGKALPSSAVDSVDIAFNAWLAEKNIRSVESALYETTPDGKVKLDAQGKQVKANPEEVTKLINDPEQGFAKYMEAKGIKVSCHEQEFPTAEKDIKAQQALKEAIKAAPTANVPETTPGEAVEPQTTMRTGG</sequence>
<accession>A0A9X2IBS8</accession>
<dbReference type="AlphaFoldDB" id="A0A9X2IBS8"/>
<reference evidence="2" key="1">
    <citation type="submission" date="2021-11" db="EMBL/GenBank/DDBJ databases">
        <title>Legionella maioricencis sp. nov., a new species isolated from hot water samples in Mallorca.</title>
        <authorList>
            <person name="Crespi S."/>
            <person name="Drasar V."/>
            <person name="Salva-Serra F."/>
            <person name="Jaen-Luchoro D."/>
            <person name="Pineiro-Iglesias B."/>
            <person name="Aliaga F."/>
            <person name="Fernandez-Juarez V."/>
            <person name="Coll G."/>
            <person name="Moore E.R.B."/>
            <person name="Bennasar-Figueras A."/>
        </authorList>
    </citation>
    <scope>NUCLEOTIDE SEQUENCE</scope>
    <source>
        <strain evidence="2">HCPI-6</strain>
    </source>
</reference>
<proteinExistence type="predicted"/>
<dbReference type="RefSeq" id="WP_250422918.1">
    <property type="nucleotide sequence ID" value="NZ_JAJKBJ010000019.1"/>
</dbReference>